<comment type="caution">
    <text evidence="2">The sequence shown here is derived from an EMBL/GenBank/DDBJ whole genome shotgun (WGS) entry which is preliminary data.</text>
</comment>
<name>A0A9P8L9T0_9PEZI</name>
<sequence>MHALHLLPPLLLLLSPLAHAACKTVVTYDGGADPSALGSPELEGQNLHDKIGGNTASAYIKAGADTKGVAALMFHRDAHVRRAEVRAKGNYAAENKYHI</sequence>
<evidence type="ECO:0000256" key="1">
    <source>
        <dbReference type="SAM" id="SignalP"/>
    </source>
</evidence>
<feature type="non-terminal residue" evidence="2">
    <location>
        <position position="99"/>
    </location>
</feature>
<evidence type="ECO:0000313" key="2">
    <source>
        <dbReference type="EMBL" id="KAH0557063.1"/>
    </source>
</evidence>
<organism evidence="2 3">
    <name type="scientific">Trichoglossum hirsutum</name>
    <dbReference type="NCBI Taxonomy" id="265104"/>
    <lineage>
        <taxon>Eukaryota</taxon>
        <taxon>Fungi</taxon>
        <taxon>Dikarya</taxon>
        <taxon>Ascomycota</taxon>
        <taxon>Pezizomycotina</taxon>
        <taxon>Geoglossomycetes</taxon>
        <taxon>Geoglossales</taxon>
        <taxon>Geoglossaceae</taxon>
        <taxon>Trichoglossum</taxon>
    </lineage>
</organism>
<gene>
    <name evidence="2" type="ORF">GP486_005150</name>
</gene>
<keyword evidence="3" id="KW-1185">Reference proteome</keyword>
<proteinExistence type="predicted"/>
<dbReference type="EMBL" id="JAGHQM010000924">
    <property type="protein sequence ID" value="KAH0557063.1"/>
    <property type="molecule type" value="Genomic_DNA"/>
</dbReference>
<protein>
    <submittedName>
        <fullName evidence="2">Uncharacterized protein</fullName>
    </submittedName>
</protein>
<accession>A0A9P8L9T0</accession>
<feature type="chain" id="PRO_5040221569" evidence="1">
    <location>
        <begin position="21"/>
        <end position="99"/>
    </location>
</feature>
<feature type="signal peptide" evidence="1">
    <location>
        <begin position="1"/>
        <end position="20"/>
    </location>
</feature>
<evidence type="ECO:0000313" key="3">
    <source>
        <dbReference type="Proteomes" id="UP000750711"/>
    </source>
</evidence>
<keyword evidence="1" id="KW-0732">Signal</keyword>
<dbReference type="Proteomes" id="UP000750711">
    <property type="component" value="Unassembled WGS sequence"/>
</dbReference>
<reference evidence="2" key="1">
    <citation type="submission" date="2021-03" db="EMBL/GenBank/DDBJ databases">
        <title>Comparative genomics and phylogenomic investigation of the class Geoglossomycetes provide insights into ecological specialization and systematics.</title>
        <authorList>
            <person name="Melie T."/>
            <person name="Pirro S."/>
            <person name="Miller A.N."/>
            <person name="Quandt A."/>
        </authorList>
    </citation>
    <scope>NUCLEOTIDE SEQUENCE</scope>
    <source>
        <strain evidence="2">CAQ_001_2017</strain>
    </source>
</reference>
<dbReference type="AlphaFoldDB" id="A0A9P8L9T0"/>